<dbReference type="GO" id="GO:0005829">
    <property type="term" value="C:cytosol"/>
    <property type="evidence" value="ECO:0007669"/>
    <property type="project" value="TreeGrafter"/>
</dbReference>
<dbReference type="InterPro" id="IPR050950">
    <property type="entry name" value="HTH-type_LysR_regulators"/>
</dbReference>
<evidence type="ECO:0000313" key="6">
    <source>
        <dbReference type="EMBL" id="EKF50558.1"/>
    </source>
</evidence>
<dbReference type="PANTHER" id="PTHR30419:SF28">
    <property type="entry name" value="HTH-TYPE TRANSCRIPTIONAL REGULATOR BSDA"/>
    <property type="match status" value="1"/>
</dbReference>
<dbReference type="Pfam" id="PF00126">
    <property type="entry name" value="HTH_1"/>
    <property type="match status" value="1"/>
</dbReference>
<dbReference type="InterPro" id="IPR005119">
    <property type="entry name" value="LysR_subst-bd"/>
</dbReference>
<dbReference type="PANTHER" id="PTHR30419">
    <property type="entry name" value="HTH-TYPE TRANSCRIPTIONAL REGULATOR YBHD"/>
    <property type="match status" value="1"/>
</dbReference>
<dbReference type="PATRIC" id="fig|1231377.3.peg.2116"/>
<evidence type="ECO:0000256" key="3">
    <source>
        <dbReference type="ARBA" id="ARBA00023125"/>
    </source>
</evidence>
<dbReference type="RefSeq" id="WP_003136773.1">
    <property type="nucleotide sequence ID" value="NZ_AMQS01000041.1"/>
</dbReference>
<dbReference type="SUPFAM" id="SSF53850">
    <property type="entry name" value="Periplasmic binding protein-like II"/>
    <property type="match status" value="1"/>
</dbReference>
<reference evidence="6 7" key="1">
    <citation type="journal article" date="2012" name="J. Bacteriol.">
        <title>Genome Sequence of the Bacteriocin-Producing Strain Lactococcus garvieae DCC43.</title>
        <authorList>
            <person name="Gabrielsen C."/>
            <person name="Brede D.A."/>
            <person name="Hernandez P.E."/>
            <person name="Nes I.F."/>
            <person name="Diep D.B."/>
        </authorList>
    </citation>
    <scope>NUCLEOTIDE SEQUENCE [LARGE SCALE GENOMIC DNA]</scope>
    <source>
        <strain evidence="6 7">DCC43</strain>
    </source>
</reference>
<dbReference type="InterPro" id="IPR000847">
    <property type="entry name" value="LysR_HTH_N"/>
</dbReference>
<evidence type="ECO:0000313" key="7">
    <source>
        <dbReference type="Proteomes" id="UP000006787"/>
    </source>
</evidence>
<keyword evidence="2" id="KW-0805">Transcription regulation</keyword>
<comment type="caution">
    <text evidence="6">The sequence shown here is derived from an EMBL/GenBank/DDBJ whole genome shotgun (WGS) entry which is preliminary data.</text>
</comment>
<dbReference type="InterPro" id="IPR036388">
    <property type="entry name" value="WH-like_DNA-bd_sf"/>
</dbReference>
<dbReference type="SUPFAM" id="SSF46785">
    <property type="entry name" value="Winged helix' DNA-binding domain"/>
    <property type="match status" value="1"/>
</dbReference>
<name>K2NSN2_9LACT</name>
<comment type="similarity">
    <text evidence="1">Belongs to the LysR transcriptional regulatory family.</text>
</comment>
<dbReference type="Pfam" id="PF03466">
    <property type="entry name" value="LysR_substrate"/>
    <property type="match status" value="1"/>
</dbReference>
<dbReference type="GO" id="GO:0003677">
    <property type="term" value="F:DNA binding"/>
    <property type="evidence" value="ECO:0007669"/>
    <property type="project" value="UniProtKB-KW"/>
</dbReference>
<keyword evidence="3" id="KW-0238">DNA-binding</keyword>
<keyword evidence="4" id="KW-0804">Transcription</keyword>
<dbReference type="InterPro" id="IPR036390">
    <property type="entry name" value="WH_DNA-bd_sf"/>
</dbReference>
<dbReference type="Proteomes" id="UP000006787">
    <property type="component" value="Unassembled WGS sequence"/>
</dbReference>
<dbReference type="Gene3D" id="1.10.10.10">
    <property type="entry name" value="Winged helix-like DNA-binding domain superfamily/Winged helix DNA-binding domain"/>
    <property type="match status" value="1"/>
</dbReference>
<feature type="domain" description="HTH lysR-type" evidence="5">
    <location>
        <begin position="1"/>
        <end position="60"/>
    </location>
</feature>
<dbReference type="Gene3D" id="3.40.190.290">
    <property type="match status" value="1"/>
</dbReference>
<accession>K2NSN2</accession>
<dbReference type="GO" id="GO:0003700">
    <property type="term" value="F:DNA-binding transcription factor activity"/>
    <property type="evidence" value="ECO:0007669"/>
    <property type="project" value="InterPro"/>
</dbReference>
<dbReference type="AlphaFoldDB" id="K2NSN2"/>
<evidence type="ECO:0000256" key="2">
    <source>
        <dbReference type="ARBA" id="ARBA00023015"/>
    </source>
</evidence>
<protein>
    <submittedName>
        <fullName evidence="6">Malolactic regulator</fullName>
    </submittedName>
</protein>
<evidence type="ECO:0000256" key="4">
    <source>
        <dbReference type="ARBA" id="ARBA00023163"/>
    </source>
</evidence>
<sequence length="294" mass="33809">MNLHDFEYFNALGDLLSFTAVSNHFGVSQPTITYAVKRLEQYYNCNLIHKDRSHRTVVLTDEGKILKTHVESILEELSLTEKAIEHSRKKQTHIGFPPIIRAKILAELLNDKEAMSFLSNFDLVSGGSEKLLTKLISGNIDFSLIGSTVPLMHPNLFVKLLYKREFYIFVSKDNPLATRKEISFKDTLDYPFILLDESFVHMEAFQKLNEKYKKKAKILFNFSDIQTIGQLVKSNVGITLMTDFLPFADMDSLIKTPLIPEDKQIFHVQYAYLKSAILNQDIQQLIQLLDNLDE</sequence>
<dbReference type="PROSITE" id="PS50931">
    <property type="entry name" value="HTH_LYSR"/>
    <property type="match status" value="1"/>
</dbReference>
<evidence type="ECO:0000256" key="1">
    <source>
        <dbReference type="ARBA" id="ARBA00009437"/>
    </source>
</evidence>
<gene>
    <name evidence="6" type="ORF">C426_2133</name>
</gene>
<proteinExistence type="inferred from homology"/>
<dbReference type="EMBL" id="AMQS01000041">
    <property type="protein sequence ID" value="EKF50558.1"/>
    <property type="molecule type" value="Genomic_DNA"/>
</dbReference>
<dbReference type="eggNOG" id="COG0583">
    <property type="taxonomic scope" value="Bacteria"/>
</dbReference>
<organism evidence="6 7">
    <name type="scientific">Lactococcus garvieae DCC43</name>
    <dbReference type="NCBI Taxonomy" id="1231377"/>
    <lineage>
        <taxon>Bacteria</taxon>
        <taxon>Bacillati</taxon>
        <taxon>Bacillota</taxon>
        <taxon>Bacilli</taxon>
        <taxon>Lactobacillales</taxon>
        <taxon>Streptococcaceae</taxon>
        <taxon>Lactococcus</taxon>
    </lineage>
</organism>
<evidence type="ECO:0000259" key="5">
    <source>
        <dbReference type="PROSITE" id="PS50931"/>
    </source>
</evidence>